<proteinExistence type="inferred from homology"/>
<dbReference type="NCBIfam" id="NF001030">
    <property type="entry name" value="PRK00110.1"/>
    <property type="match status" value="1"/>
</dbReference>
<evidence type="ECO:0000256" key="2">
    <source>
        <dbReference type="ARBA" id="ARBA00022490"/>
    </source>
</evidence>
<dbReference type="EMBL" id="CP002919">
    <property type="protein sequence ID" value="AFS53670.1"/>
    <property type="molecule type" value="Genomic_DNA"/>
</dbReference>
<comment type="similarity">
    <text evidence="1 6">Belongs to the TACO1 family.</text>
</comment>
<evidence type="ECO:0000256" key="3">
    <source>
        <dbReference type="ARBA" id="ARBA00023015"/>
    </source>
</evidence>
<dbReference type="PANTHER" id="PTHR12532">
    <property type="entry name" value="TRANSLATIONAL ACTIVATOR OF CYTOCHROME C OXIDASE 1"/>
    <property type="match status" value="1"/>
</dbReference>
<keyword evidence="3 6" id="KW-0805">Transcription regulation</keyword>
<accession>J9ZAV0</accession>
<dbReference type="NCBIfam" id="NF009044">
    <property type="entry name" value="PRK12378.1"/>
    <property type="match status" value="1"/>
</dbReference>
<dbReference type="PATRIC" id="fig|1048260.3.peg.1570"/>
<evidence type="ECO:0000313" key="10">
    <source>
        <dbReference type="Proteomes" id="UP000006177"/>
    </source>
</evidence>
<dbReference type="InterPro" id="IPR002876">
    <property type="entry name" value="Transcrip_reg_TACO1-like"/>
</dbReference>
<evidence type="ECO:0000256" key="4">
    <source>
        <dbReference type="ARBA" id="ARBA00023125"/>
    </source>
</evidence>
<evidence type="ECO:0000256" key="1">
    <source>
        <dbReference type="ARBA" id="ARBA00008724"/>
    </source>
</evidence>
<dbReference type="Pfam" id="PF01709">
    <property type="entry name" value="Transcrip_reg"/>
    <property type="match status" value="1"/>
</dbReference>
<gene>
    <name evidence="9" type="ordered locus">LFML04_1459</name>
</gene>
<dbReference type="KEGG" id="lfi:LFML04_1459"/>
<dbReference type="Gene3D" id="3.30.70.980">
    <property type="match status" value="2"/>
</dbReference>
<comment type="subcellular location">
    <subcellularLocation>
        <location evidence="6">Cytoplasm</location>
    </subcellularLocation>
</comment>
<feature type="domain" description="TACO1/YebC-like second and third" evidence="7">
    <location>
        <begin position="104"/>
        <end position="259"/>
    </location>
</feature>
<protein>
    <recommendedName>
        <fullName evidence="6">Probable transcriptional regulatory protein LFML04_1459</fullName>
    </recommendedName>
</protein>
<dbReference type="InterPro" id="IPR048300">
    <property type="entry name" value="TACO1_YebC-like_2nd/3rd_dom"/>
</dbReference>
<dbReference type="SUPFAM" id="SSF75625">
    <property type="entry name" value="YebC-like"/>
    <property type="match status" value="1"/>
</dbReference>
<dbReference type="Proteomes" id="UP000006177">
    <property type="component" value="Chromosome"/>
</dbReference>
<evidence type="ECO:0000256" key="5">
    <source>
        <dbReference type="ARBA" id="ARBA00023163"/>
    </source>
</evidence>
<organism evidence="9 10">
    <name type="scientific">Leptospirillum ferriphilum (strain ML-04)</name>
    <dbReference type="NCBI Taxonomy" id="1048260"/>
    <lineage>
        <taxon>Bacteria</taxon>
        <taxon>Pseudomonadati</taxon>
        <taxon>Nitrospirota</taxon>
        <taxon>Nitrospiria</taxon>
        <taxon>Nitrospirales</taxon>
        <taxon>Nitrospiraceae</taxon>
        <taxon>Leptospirillum</taxon>
    </lineage>
</organism>
<dbReference type="PANTHER" id="PTHR12532:SF6">
    <property type="entry name" value="TRANSCRIPTIONAL REGULATORY PROTEIN YEBC-RELATED"/>
    <property type="match status" value="1"/>
</dbReference>
<dbReference type="InterPro" id="IPR029072">
    <property type="entry name" value="YebC-like"/>
</dbReference>
<name>J9ZAV0_LEPFM</name>
<evidence type="ECO:0000259" key="7">
    <source>
        <dbReference type="Pfam" id="PF01709"/>
    </source>
</evidence>
<dbReference type="HOGENOM" id="CLU_062974_2_2_0"/>
<evidence type="ECO:0000259" key="8">
    <source>
        <dbReference type="Pfam" id="PF20772"/>
    </source>
</evidence>
<dbReference type="STRING" id="1048260.LFML04_1459"/>
<sequence>MIALLTIHRTAKRADPCSGGKTLSGHSKWATTKHKKAIIDAKRGKAFTRLAKEITVAARIGGGDPEGNPRLRTAMLKAREENMPMDNIKKAIQRGTGEIPGAHYEECQFEGHGPKGVAVMLKVQTDNKNRTVPELRTIFSKNGGNLGENGCVSWMFDQKGMISLEWPGATEDKAMELALETGADEFRLHENGIDLITSPADFSTVLESVKSRKLVPTFAEITMIPQTSVHLDGKDAQMMVRLMEALEEHDDVENVWSNFDIPDSLLEQLLSGNP</sequence>
<keyword evidence="5 6" id="KW-0804">Transcription</keyword>
<dbReference type="Gene3D" id="1.10.10.200">
    <property type="match status" value="1"/>
</dbReference>
<evidence type="ECO:0000313" key="9">
    <source>
        <dbReference type="EMBL" id="AFS53670.1"/>
    </source>
</evidence>
<dbReference type="GO" id="GO:0006355">
    <property type="term" value="P:regulation of DNA-templated transcription"/>
    <property type="evidence" value="ECO:0007669"/>
    <property type="project" value="UniProtKB-UniRule"/>
</dbReference>
<dbReference type="HAMAP" id="MF_00693">
    <property type="entry name" value="Transcrip_reg_TACO1"/>
    <property type="match status" value="1"/>
</dbReference>
<dbReference type="AlphaFoldDB" id="J9ZAV0"/>
<reference evidence="9 10" key="1">
    <citation type="journal article" date="2011" name="J. Microbiol.">
        <title>Complete genome of Leptospirillum ferriphilum ML-04 provides insight into its physiology and environmental adaptation.</title>
        <authorList>
            <person name="Mi S."/>
            <person name="Song J."/>
            <person name="Lin J."/>
            <person name="Che Y."/>
            <person name="Zheng H."/>
            <person name="Lin J."/>
        </authorList>
    </citation>
    <scope>NUCLEOTIDE SEQUENCE [LARGE SCALE GENOMIC DNA]</scope>
    <source>
        <strain evidence="9 10">ML-04</strain>
    </source>
</reference>
<dbReference type="GO" id="GO:0005829">
    <property type="term" value="C:cytosol"/>
    <property type="evidence" value="ECO:0007669"/>
    <property type="project" value="TreeGrafter"/>
</dbReference>
<dbReference type="FunFam" id="1.10.10.200:FF:000002">
    <property type="entry name" value="Probable transcriptional regulatory protein CLM62_37755"/>
    <property type="match status" value="1"/>
</dbReference>
<dbReference type="GO" id="GO:0003677">
    <property type="term" value="F:DNA binding"/>
    <property type="evidence" value="ECO:0007669"/>
    <property type="project" value="UniProtKB-UniRule"/>
</dbReference>
<dbReference type="InterPro" id="IPR049083">
    <property type="entry name" value="TACO1_YebC_N"/>
</dbReference>
<dbReference type="InterPro" id="IPR017856">
    <property type="entry name" value="Integrase-like_N"/>
</dbReference>
<keyword evidence="2 6" id="KW-0963">Cytoplasm</keyword>
<evidence type="ECO:0000256" key="6">
    <source>
        <dbReference type="HAMAP-Rule" id="MF_00693"/>
    </source>
</evidence>
<dbReference type="NCBIfam" id="TIGR01033">
    <property type="entry name" value="YebC/PmpR family DNA-binding transcriptional regulator"/>
    <property type="match status" value="1"/>
</dbReference>
<feature type="domain" description="TACO1/YebC-like N-terminal" evidence="8">
    <location>
        <begin position="27"/>
        <end position="98"/>
    </location>
</feature>
<keyword evidence="4 6" id="KW-0238">DNA-binding</keyword>
<dbReference type="Pfam" id="PF20772">
    <property type="entry name" value="TACO1_YebC_N"/>
    <property type="match status" value="1"/>
</dbReference>
<dbReference type="InterPro" id="IPR026564">
    <property type="entry name" value="Transcrip_reg_TACO1-like_dom3"/>
</dbReference>